<dbReference type="Proteomes" id="UP001152795">
    <property type="component" value="Unassembled WGS sequence"/>
</dbReference>
<reference evidence="1" key="1">
    <citation type="submission" date="2020-04" db="EMBL/GenBank/DDBJ databases">
        <authorList>
            <person name="Alioto T."/>
            <person name="Alioto T."/>
            <person name="Gomez Garrido J."/>
        </authorList>
    </citation>
    <scope>NUCLEOTIDE SEQUENCE</scope>
    <source>
        <strain evidence="1">A484AB</strain>
    </source>
</reference>
<evidence type="ECO:0000313" key="2">
    <source>
        <dbReference type="Proteomes" id="UP001152795"/>
    </source>
</evidence>
<organism evidence="1 2">
    <name type="scientific">Paramuricea clavata</name>
    <name type="common">Red gorgonian</name>
    <name type="synonym">Violescent sea-whip</name>
    <dbReference type="NCBI Taxonomy" id="317549"/>
    <lineage>
        <taxon>Eukaryota</taxon>
        <taxon>Metazoa</taxon>
        <taxon>Cnidaria</taxon>
        <taxon>Anthozoa</taxon>
        <taxon>Octocorallia</taxon>
        <taxon>Malacalcyonacea</taxon>
        <taxon>Plexauridae</taxon>
        <taxon>Paramuricea</taxon>
    </lineage>
</organism>
<sequence length="119" mass="13607">LLQGPQYYCRMQERERSEVSTTGPKARKCAYICGRLSHMLLLLVSRLHVMCSDNNNINSVGVEKSGRIKTGLAFPHICMSKILESSINSLFPSQLIAPLYISMPRDMLKYWRTTRISKQ</sequence>
<evidence type="ECO:0000313" key="1">
    <source>
        <dbReference type="EMBL" id="CAB4009694.1"/>
    </source>
</evidence>
<dbReference type="AlphaFoldDB" id="A0A6S7HVQ1"/>
<name>A0A6S7HVQ1_PARCT</name>
<dbReference type="EMBL" id="CACRXK020006541">
    <property type="protein sequence ID" value="CAB4009694.1"/>
    <property type="molecule type" value="Genomic_DNA"/>
</dbReference>
<keyword evidence="2" id="KW-1185">Reference proteome</keyword>
<gene>
    <name evidence="1" type="ORF">PACLA_8A041442</name>
</gene>
<accession>A0A6S7HVQ1</accession>
<protein>
    <submittedName>
        <fullName evidence="1">Uncharacterized protein</fullName>
    </submittedName>
</protein>
<comment type="caution">
    <text evidence="1">The sequence shown here is derived from an EMBL/GenBank/DDBJ whole genome shotgun (WGS) entry which is preliminary data.</text>
</comment>
<proteinExistence type="predicted"/>
<feature type="non-terminal residue" evidence="1">
    <location>
        <position position="119"/>
    </location>
</feature>